<evidence type="ECO:0000313" key="3">
    <source>
        <dbReference type="Proteomes" id="UP000075243"/>
    </source>
</evidence>
<sequence length="269" mass="30951">MSNIWKYLTDGTLPKDKVEASKIKVKSCHFIIEAGELFKRGFSVPVLKCLSLDQAEYLMNEIHRGICGMHSGARSMATRVIRAGYYWPTMRSDCKMYVQKCKACQEFGNLHQLPATTLHSMQSAWPFAWWEMDILGPFPIAKGQLKFLLVGIDYFTKWIEAEPLAKITVANFPSVLWAYHCTLQTNTQETPYKLTYGSDAMILVEVGEPSHRRLNFDESQNEEQLRLNLDLLDETRECAKVQKEACKIRASRRYNSKLKPRSFHEGDLV</sequence>
<dbReference type="GO" id="GO:0003676">
    <property type="term" value="F:nucleic acid binding"/>
    <property type="evidence" value="ECO:0007669"/>
    <property type="project" value="InterPro"/>
</dbReference>
<dbReference type="InterPro" id="IPR036397">
    <property type="entry name" value="RNaseH_sf"/>
</dbReference>
<name>A0A151RNZ3_CAJCA</name>
<proteinExistence type="predicted"/>
<dbReference type="InterPro" id="IPR041588">
    <property type="entry name" value="Integrase_H2C2"/>
</dbReference>
<dbReference type="Pfam" id="PF17921">
    <property type="entry name" value="Integrase_H2C2"/>
    <property type="match status" value="1"/>
</dbReference>
<organism evidence="2 3">
    <name type="scientific">Cajanus cajan</name>
    <name type="common">Pigeon pea</name>
    <name type="synonym">Cajanus indicus</name>
    <dbReference type="NCBI Taxonomy" id="3821"/>
    <lineage>
        <taxon>Eukaryota</taxon>
        <taxon>Viridiplantae</taxon>
        <taxon>Streptophyta</taxon>
        <taxon>Embryophyta</taxon>
        <taxon>Tracheophyta</taxon>
        <taxon>Spermatophyta</taxon>
        <taxon>Magnoliopsida</taxon>
        <taxon>eudicotyledons</taxon>
        <taxon>Gunneridae</taxon>
        <taxon>Pentapetalae</taxon>
        <taxon>rosids</taxon>
        <taxon>fabids</taxon>
        <taxon>Fabales</taxon>
        <taxon>Fabaceae</taxon>
        <taxon>Papilionoideae</taxon>
        <taxon>50 kb inversion clade</taxon>
        <taxon>NPAAA clade</taxon>
        <taxon>indigoferoid/millettioid clade</taxon>
        <taxon>Phaseoleae</taxon>
        <taxon>Cajanus</taxon>
    </lineage>
</organism>
<dbReference type="InterPro" id="IPR012337">
    <property type="entry name" value="RNaseH-like_sf"/>
</dbReference>
<dbReference type="Gene3D" id="3.30.420.10">
    <property type="entry name" value="Ribonuclease H-like superfamily/Ribonuclease H"/>
    <property type="match status" value="1"/>
</dbReference>
<dbReference type="Gene3D" id="1.10.340.70">
    <property type="match status" value="1"/>
</dbReference>
<feature type="domain" description="Integrase zinc-binding" evidence="1">
    <location>
        <begin position="56"/>
        <end position="106"/>
    </location>
</feature>
<reference evidence="2" key="1">
    <citation type="journal article" date="2012" name="Nat. Biotechnol.">
        <title>Draft genome sequence of pigeonpea (Cajanus cajan), an orphan legume crop of resource-poor farmers.</title>
        <authorList>
            <person name="Varshney R.K."/>
            <person name="Chen W."/>
            <person name="Li Y."/>
            <person name="Bharti A.K."/>
            <person name="Saxena R.K."/>
            <person name="Schlueter J.A."/>
            <person name="Donoghue M.T."/>
            <person name="Azam S."/>
            <person name="Fan G."/>
            <person name="Whaley A.M."/>
            <person name="Farmer A.D."/>
            <person name="Sheridan J."/>
            <person name="Iwata A."/>
            <person name="Tuteja R."/>
            <person name="Penmetsa R.V."/>
            <person name="Wu W."/>
            <person name="Upadhyaya H.D."/>
            <person name="Yang S.P."/>
            <person name="Shah T."/>
            <person name="Saxena K.B."/>
            <person name="Michael T."/>
            <person name="McCombie W.R."/>
            <person name="Yang B."/>
            <person name="Zhang G."/>
            <person name="Yang H."/>
            <person name="Wang J."/>
            <person name="Spillane C."/>
            <person name="Cook D.R."/>
            <person name="May G.D."/>
            <person name="Xu X."/>
            <person name="Jackson S.A."/>
        </authorList>
    </citation>
    <scope>NUCLEOTIDE SEQUENCE [LARGE SCALE GENOMIC DNA]</scope>
</reference>
<dbReference type="PANTHER" id="PTHR48475">
    <property type="entry name" value="RIBONUCLEASE H"/>
    <property type="match status" value="1"/>
</dbReference>
<evidence type="ECO:0000259" key="1">
    <source>
        <dbReference type="Pfam" id="PF17921"/>
    </source>
</evidence>
<dbReference type="PANTHER" id="PTHR48475:SF2">
    <property type="entry name" value="RIBONUCLEASE H"/>
    <property type="match status" value="1"/>
</dbReference>
<protein>
    <submittedName>
        <fullName evidence="2">Gypsy retrotransposon integrase-like protein 1</fullName>
    </submittedName>
</protein>
<dbReference type="Gramene" id="C.cajan_33356.t">
    <property type="protein sequence ID" value="C.cajan_33356.t"/>
    <property type="gene ID" value="C.cajan_33356"/>
</dbReference>
<keyword evidence="3" id="KW-1185">Reference proteome</keyword>
<dbReference type="SUPFAM" id="SSF53098">
    <property type="entry name" value="Ribonuclease H-like"/>
    <property type="match status" value="1"/>
</dbReference>
<evidence type="ECO:0000313" key="2">
    <source>
        <dbReference type="EMBL" id="KYP44268.1"/>
    </source>
</evidence>
<dbReference type="Proteomes" id="UP000075243">
    <property type="component" value="Unassembled WGS sequence"/>
</dbReference>
<gene>
    <name evidence="2" type="ORF">KK1_034232</name>
</gene>
<dbReference type="EMBL" id="KQ483633">
    <property type="protein sequence ID" value="KYP44268.1"/>
    <property type="molecule type" value="Genomic_DNA"/>
</dbReference>
<accession>A0A151RNZ3</accession>
<dbReference type="AlphaFoldDB" id="A0A151RNZ3"/>